<accession>A0A917V9A7</accession>
<organism evidence="1 2">
    <name type="scientific">Salinarimonas ramus</name>
    <dbReference type="NCBI Taxonomy" id="690164"/>
    <lineage>
        <taxon>Bacteria</taxon>
        <taxon>Pseudomonadati</taxon>
        <taxon>Pseudomonadota</taxon>
        <taxon>Alphaproteobacteria</taxon>
        <taxon>Hyphomicrobiales</taxon>
        <taxon>Salinarimonadaceae</taxon>
        <taxon>Salinarimonas</taxon>
    </lineage>
</organism>
<reference evidence="1 2" key="1">
    <citation type="journal article" date="2014" name="Int. J. Syst. Evol. Microbiol.">
        <title>Complete genome sequence of Corynebacterium casei LMG S-19264T (=DSM 44701T), isolated from a smear-ripened cheese.</title>
        <authorList>
            <consortium name="US DOE Joint Genome Institute (JGI-PGF)"/>
            <person name="Walter F."/>
            <person name="Albersmeier A."/>
            <person name="Kalinowski J."/>
            <person name="Ruckert C."/>
        </authorList>
    </citation>
    <scope>NUCLEOTIDE SEQUENCE [LARGE SCALE GENOMIC DNA]</scope>
    <source>
        <strain evidence="1 2">CGMCC 1.9161</strain>
    </source>
</reference>
<dbReference type="Proteomes" id="UP000600449">
    <property type="component" value="Unassembled WGS sequence"/>
</dbReference>
<evidence type="ECO:0000313" key="1">
    <source>
        <dbReference type="EMBL" id="GGK51138.1"/>
    </source>
</evidence>
<dbReference type="EMBL" id="BMMF01000015">
    <property type="protein sequence ID" value="GGK51138.1"/>
    <property type="molecule type" value="Genomic_DNA"/>
</dbReference>
<proteinExistence type="predicted"/>
<name>A0A917V9A7_9HYPH</name>
<dbReference type="AlphaFoldDB" id="A0A917V9A7"/>
<protein>
    <submittedName>
        <fullName evidence="1">Uncharacterized protein</fullName>
    </submittedName>
</protein>
<keyword evidence="2" id="KW-1185">Reference proteome</keyword>
<comment type="caution">
    <text evidence="1">The sequence shown here is derived from an EMBL/GenBank/DDBJ whole genome shotgun (WGS) entry which is preliminary data.</text>
</comment>
<dbReference type="RefSeq" id="WP_188915311.1">
    <property type="nucleotide sequence ID" value="NZ_BMMF01000015.1"/>
</dbReference>
<gene>
    <name evidence="1" type="ORF">GCM10011322_42770</name>
</gene>
<evidence type="ECO:0000313" key="2">
    <source>
        <dbReference type="Proteomes" id="UP000600449"/>
    </source>
</evidence>
<sequence>MASNDFDALIETALGESGGARLLLVLLRSETDAQTSGSGSLTPVLANDVVVEAGVDLDAVVRQADLVGLPWDLIMAAVLTDPTGNVPSSAAAEPHLKKMADDLMRSGDVSRYAVFDRTGNRLSISRAH</sequence>